<dbReference type="InterPro" id="IPR036318">
    <property type="entry name" value="FAD-bd_PCMH-like_sf"/>
</dbReference>
<reference evidence="6" key="1">
    <citation type="submission" date="2023-06" db="EMBL/GenBank/DDBJ databases">
        <title>Genome-scale phylogeny and comparative genomics of the fungal order Sordariales.</title>
        <authorList>
            <consortium name="Lawrence Berkeley National Laboratory"/>
            <person name="Hensen N."/>
            <person name="Bonometti L."/>
            <person name="Westerberg I."/>
            <person name="Brannstrom I.O."/>
            <person name="Guillou S."/>
            <person name="Cros-Aarteil S."/>
            <person name="Calhoun S."/>
            <person name="Haridas S."/>
            <person name="Kuo A."/>
            <person name="Mondo S."/>
            <person name="Pangilinan J."/>
            <person name="Riley R."/>
            <person name="Labutti K."/>
            <person name="Andreopoulos B."/>
            <person name="Lipzen A."/>
            <person name="Chen C."/>
            <person name="Yanf M."/>
            <person name="Daum C."/>
            <person name="Ng V."/>
            <person name="Clum A."/>
            <person name="Steindorff A."/>
            <person name="Ohm R."/>
            <person name="Martin F."/>
            <person name="Silar P."/>
            <person name="Natvig D."/>
            <person name="Lalanne C."/>
            <person name="Gautier V."/>
            <person name="Ament-Velasquez S.L."/>
            <person name="Kruys A."/>
            <person name="Hutchinson M.I."/>
            <person name="Powell A.J."/>
            <person name="Barry K."/>
            <person name="Miller A.N."/>
            <person name="Grigoriev I.V."/>
            <person name="Debuchy R."/>
            <person name="Gladieux P."/>
            <person name="Thoren M.H."/>
            <person name="Johannesson H."/>
        </authorList>
    </citation>
    <scope>NUCLEOTIDE SEQUENCE</scope>
    <source>
        <strain evidence="6">CBS 606.72</strain>
    </source>
</reference>
<name>A0AA39WDA1_9PEZI</name>
<gene>
    <name evidence="6" type="ORF">B0T14DRAFT_437459</name>
</gene>
<dbReference type="AlphaFoldDB" id="A0AA39WDA1"/>
<evidence type="ECO:0000313" key="6">
    <source>
        <dbReference type="EMBL" id="KAK0613275.1"/>
    </source>
</evidence>
<dbReference type="InterPro" id="IPR050416">
    <property type="entry name" value="FAD-linked_Oxidoreductase"/>
</dbReference>
<protein>
    <recommendedName>
        <fullName evidence="5">FAD-binding PCMH-type domain-containing protein</fullName>
    </recommendedName>
</protein>
<dbReference type="Gene3D" id="3.40.462.20">
    <property type="match status" value="1"/>
</dbReference>
<evidence type="ECO:0000313" key="7">
    <source>
        <dbReference type="Proteomes" id="UP001175000"/>
    </source>
</evidence>
<dbReference type="Proteomes" id="UP001175000">
    <property type="component" value="Unassembled WGS sequence"/>
</dbReference>
<evidence type="ECO:0000256" key="3">
    <source>
        <dbReference type="ARBA" id="ARBA00022827"/>
    </source>
</evidence>
<dbReference type="GO" id="GO:0071949">
    <property type="term" value="F:FAD binding"/>
    <property type="evidence" value="ECO:0007669"/>
    <property type="project" value="InterPro"/>
</dbReference>
<evidence type="ECO:0000256" key="2">
    <source>
        <dbReference type="ARBA" id="ARBA00022630"/>
    </source>
</evidence>
<accession>A0AA39WDA1</accession>
<dbReference type="GO" id="GO:0016491">
    <property type="term" value="F:oxidoreductase activity"/>
    <property type="evidence" value="ECO:0007669"/>
    <property type="project" value="UniProtKB-KW"/>
</dbReference>
<sequence>MWSLFQALAVPKCRITPRNSEEVALTLAKIVANSCRFAVLGGGTSPFAGVSHADGGITIDLELLNSVNLIETPNGNAVEVGGGTTWAELYWFLDPLNLSAAGTRNSLTGVVGSILGGGISFFSQRHGWSCDNVISFEAVLANSTIVQASEHTNPDLFWALKGGGNNFGIVTGAIFETFHQPPSWYTFQRWDMRALESVLHRLTQVAHHMPSEVQMLATTLGWSVHLQEFAISERLVATSPPYLPQTLPVRNAGIGAEATRLEEYIYVKATLEMAQKMDRMNADGFFNYFGSTTVKSGADINMKIASIFFDEVEGIKNAPGIQIYIVYNPITVPAMQQMSKRGGNALGLRPQDGPLTIININLHWSEEGDTERMRLFMRRMISRIESTAKKDGVHHPYIFLNHCFEEQLPLESYGWENIARLHAVRDSVDPRRVFHTLQPGHHKLGRVGP</sequence>
<comment type="caution">
    <text evidence="6">The sequence shown here is derived from an EMBL/GenBank/DDBJ whole genome shotgun (WGS) entry which is preliminary data.</text>
</comment>
<evidence type="ECO:0000256" key="1">
    <source>
        <dbReference type="ARBA" id="ARBA00005466"/>
    </source>
</evidence>
<dbReference type="InterPro" id="IPR016166">
    <property type="entry name" value="FAD-bd_PCMH"/>
</dbReference>
<proteinExistence type="inferred from homology"/>
<dbReference type="Pfam" id="PF01565">
    <property type="entry name" value="FAD_binding_4"/>
    <property type="match status" value="1"/>
</dbReference>
<dbReference type="InterPro" id="IPR006094">
    <property type="entry name" value="Oxid_FAD_bind_N"/>
</dbReference>
<comment type="similarity">
    <text evidence="1">Belongs to the oxygen-dependent FAD-linked oxidoreductase family.</text>
</comment>
<evidence type="ECO:0000256" key="4">
    <source>
        <dbReference type="ARBA" id="ARBA00023002"/>
    </source>
</evidence>
<dbReference type="PANTHER" id="PTHR42973:SF54">
    <property type="entry name" value="FAD-BINDING PCMH-TYPE DOMAIN-CONTAINING PROTEIN"/>
    <property type="match status" value="1"/>
</dbReference>
<dbReference type="PANTHER" id="PTHR42973">
    <property type="entry name" value="BINDING OXIDOREDUCTASE, PUTATIVE (AFU_ORTHOLOGUE AFUA_1G17690)-RELATED"/>
    <property type="match status" value="1"/>
</dbReference>
<keyword evidence="4" id="KW-0560">Oxidoreductase</keyword>
<feature type="domain" description="FAD-binding PCMH-type" evidence="5">
    <location>
        <begin position="7"/>
        <end position="180"/>
    </location>
</feature>
<dbReference type="EMBL" id="JAULSU010000006">
    <property type="protein sequence ID" value="KAK0613275.1"/>
    <property type="molecule type" value="Genomic_DNA"/>
</dbReference>
<dbReference type="PROSITE" id="PS51387">
    <property type="entry name" value="FAD_PCMH"/>
    <property type="match status" value="1"/>
</dbReference>
<evidence type="ECO:0000259" key="5">
    <source>
        <dbReference type="PROSITE" id="PS51387"/>
    </source>
</evidence>
<dbReference type="Gene3D" id="3.30.465.10">
    <property type="match status" value="1"/>
</dbReference>
<keyword evidence="2" id="KW-0285">Flavoprotein</keyword>
<keyword evidence="3" id="KW-0274">FAD</keyword>
<organism evidence="6 7">
    <name type="scientific">Immersiella caudata</name>
    <dbReference type="NCBI Taxonomy" id="314043"/>
    <lineage>
        <taxon>Eukaryota</taxon>
        <taxon>Fungi</taxon>
        <taxon>Dikarya</taxon>
        <taxon>Ascomycota</taxon>
        <taxon>Pezizomycotina</taxon>
        <taxon>Sordariomycetes</taxon>
        <taxon>Sordariomycetidae</taxon>
        <taxon>Sordariales</taxon>
        <taxon>Lasiosphaeriaceae</taxon>
        <taxon>Immersiella</taxon>
    </lineage>
</organism>
<dbReference type="SUPFAM" id="SSF56176">
    <property type="entry name" value="FAD-binding/transporter-associated domain-like"/>
    <property type="match status" value="1"/>
</dbReference>
<keyword evidence="7" id="KW-1185">Reference proteome</keyword>
<dbReference type="InterPro" id="IPR016169">
    <property type="entry name" value="FAD-bd_PCMH_sub2"/>
</dbReference>